<protein>
    <submittedName>
        <fullName evidence="6">Hydrogenase maturation protein hydg</fullName>
    </submittedName>
</protein>
<feature type="domain" description="Radical SAM core" evidence="5">
    <location>
        <begin position="6"/>
        <end position="140"/>
    </location>
</feature>
<dbReference type="EMBL" id="LNQE01000623">
    <property type="protein sequence ID" value="KUG25693.1"/>
    <property type="molecule type" value="Genomic_DNA"/>
</dbReference>
<keyword evidence="1" id="KW-0949">S-adenosyl-L-methionine</keyword>
<dbReference type="SUPFAM" id="SSF102114">
    <property type="entry name" value="Radical SAM enzymes"/>
    <property type="match status" value="1"/>
</dbReference>
<dbReference type="Pfam" id="PF04055">
    <property type="entry name" value="Radical_SAM"/>
    <property type="match status" value="1"/>
</dbReference>
<dbReference type="Gene3D" id="3.20.20.70">
    <property type="entry name" value="Aldolase class I"/>
    <property type="match status" value="1"/>
</dbReference>
<evidence type="ECO:0000256" key="1">
    <source>
        <dbReference type="ARBA" id="ARBA00022691"/>
    </source>
</evidence>
<evidence type="ECO:0000313" key="6">
    <source>
        <dbReference type="EMBL" id="KUG25693.1"/>
    </source>
</evidence>
<reference evidence="6" key="1">
    <citation type="journal article" date="2015" name="Proc. Natl. Acad. Sci. U.S.A.">
        <title>Networks of energetic and metabolic interactions define dynamics in microbial communities.</title>
        <authorList>
            <person name="Embree M."/>
            <person name="Liu J.K."/>
            <person name="Al-Bassam M.M."/>
            <person name="Zengler K."/>
        </authorList>
    </citation>
    <scope>NUCLEOTIDE SEQUENCE</scope>
</reference>
<keyword evidence="2" id="KW-0479">Metal-binding</keyword>
<organism evidence="6">
    <name type="scientific">hydrocarbon metagenome</name>
    <dbReference type="NCBI Taxonomy" id="938273"/>
    <lineage>
        <taxon>unclassified sequences</taxon>
        <taxon>metagenomes</taxon>
        <taxon>ecological metagenomes</taxon>
    </lineage>
</organism>
<keyword evidence="3" id="KW-0408">Iron</keyword>
<dbReference type="InterPro" id="IPR058240">
    <property type="entry name" value="rSAM_sf"/>
</dbReference>
<dbReference type="InterPro" id="IPR007197">
    <property type="entry name" value="rSAM"/>
</dbReference>
<comment type="caution">
    <text evidence="6">The sequence shown here is derived from an EMBL/GenBank/DDBJ whole genome shotgun (WGS) entry which is preliminary data.</text>
</comment>
<dbReference type="GO" id="GO:0003824">
    <property type="term" value="F:catalytic activity"/>
    <property type="evidence" value="ECO:0007669"/>
    <property type="project" value="InterPro"/>
</dbReference>
<evidence type="ECO:0000256" key="2">
    <source>
        <dbReference type="ARBA" id="ARBA00022723"/>
    </source>
</evidence>
<gene>
    <name evidence="6" type="ORF">ASZ90_004474</name>
</gene>
<proteinExistence type="predicted"/>
<dbReference type="GO" id="GO:0051536">
    <property type="term" value="F:iron-sulfur cluster binding"/>
    <property type="evidence" value="ECO:0007669"/>
    <property type="project" value="UniProtKB-KW"/>
</dbReference>
<sequence>MLTRTRLTDEQLFKEAEFLIEKKGYKVIELVYATDPKLRIDKIVYHISLIKRLLDKNGGGLIGINAEPFETYEYIQLKEAGLNFVVLWQETYNRDRYSYYHPGNTKKTSYGYRINAYDRILEAGIENIGVGVLLGLSDWKVEWCNLLFHENYLLQKFGILPNILGIPRLKRAKGATIQKTKFIPTDDEYRYILAVHNLFNPYSLPFINTREEWDMCIKIAQGGGALFTFNCSTIPGGYTLHAKGYQFPTANFDIELYKDKIERKGLKVISNWNFDFFKVLEEIN</sequence>
<dbReference type="InterPro" id="IPR013785">
    <property type="entry name" value="Aldolase_TIM"/>
</dbReference>
<dbReference type="GO" id="GO:0046872">
    <property type="term" value="F:metal ion binding"/>
    <property type="evidence" value="ECO:0007669"/>
    <property type="project" value="UniProtKB-KW"/>
</dbReference>
<accession>A0A0W8FXT2</accession>
<evidence type="ECO:0000256" key="4">
    <source>
        <dbReference type="ARBA" id="ARBA00023014"/>
    </source>
</evidence>
<evidence type="ECO:0000256" key="3">
    <source>
        <dbReference type="ARBA" id="ARBA00023004"/>
    </source>
</evidence>
<name>A0A0W8FXT2_9ZZZZ</name>
<keyword evidence="4" id="KW-0411">Iron-sulfur</keyword>
<dbReference type="PANTHER" id="PTHR43583:SF1">
    <property type="entry name" value="2-IMINOACETATE SYNTHASE"/>
    <property type="match status" value="1"/>
</dbReference>
<dbReference type="InterPro" id="IPR034428">
    <property type="entry name" value="ThiH/NoCL/HydG-like"/>
</dbReference>
<dbReference type="PANTHER" id="PTHR43583">
    <property type="entry name" value="2-IMINOACETATE SYNTHASE"/>
    <property type="match status" value="1"/>
</dbReference>
<evidence type="ECO:0000259" key="5">
    <source>
        <dbReference type="Pfam" id="PF04055"/>
    </source>
</evidence>
<dbReference type="AlphaFoldDB" id="A0A0W8FXT2"/>